<dbReference type="GO" id="GO:0003677">
    <property type="term" value="F:DNA binding"/>
    <property type="evidence" value="ECO:0007669"/>
    <property type="project" value="UniProtKB-KW"/>
</dbReference>
<organism evidence="5 6">
    <name type="scientific">Halioxenophilus aromaticivorans</name>
    <dbReference type="NCBI Taxonomy" id="1306992"/>
    <lineage>
        <taxon>Bacteria</taxon>
        <taxon>Pseudomonadati</taxon>
        <taxon>Pseudomonadota</taxon>
        <taxon>Gammaproteobacteria</taxon>
        <taxon>Alteromonadales</taxon>
        <taxon>Alteromonadaceae</taxon>
        <taxon>Halioxenophilus</taxon>
    </lineage>
</organism>
<keyword evidence="2 5" id="KW-0238">DNA-binding</keyword>
<proteinExistence type="predicted"/>
<dbReference type="InterPro" id="IPR037171">
    <property type="entry name" value="NagB/RpiA_transferase-like"/>
</dbReference>
<dbReference type="SUPFAM" id="SSF46785">
    <property type="entry name" value="Winged helix' DNA-binding domain"/>
    <property type="match status" value="1"/>
</dbReference>
<sequence length="277" mass="30937">MMRSPFYSVSLDYSVLEKQRHQVILDLLAQHHFISVSALTEQLESSEATIRRDLIKLAKDNKLRKIHGGAEAMTTQASASAPKLNSSQFLLDKEKHKATKRLIAKKAVELCNDGDSIIINGGSSTYMMGEFLTSRHMNILTNSFYLAEDLVANSENRVTLPGGEIYRKQGIVLSSFDNDIVQYYHGSKMFMGTPGIGEYGVMESDPLLIRSEQKLHKQADELVILADSSKMGKTSNLIVAPLEKIDVLITDSRVEDAFVTMFEQADITVHVVEYCED</sequence>
<dbReference type="PRINTS" id="PR00037">
    <property type="entry name" value="HTHLACR"/>
</dbReference>
<dbReference type="InterPro" id="IPR001034">
    <property type="entry name" value="DeoR_HTH"/>
</dbReference>
<comment type="caution">
    <text evidence="5">The sequence shown here is derived from an EMBL/GenBank/DDBJ whole genome shotgun (WGS) entry which is preliminary data.</text>
</comment>
<keyword evidence="3" id="KW-0804">Transcription</keyword>
<dbReference type="PANTHER" id="PTHR30363:SF55">
    <property type="entry name" value="HTH-TYPE TRANSCRIPTIONAL REGULATOR ULAR"/>
    <property type="match status" value="1"/>
</dbReference>
<keyword evidence="1" id="KW-0805">Transcription regulation</keyword>
<dbReference type="RefSeq" id="WP_345428326.1">
    <property type="nucleotide sequence ID" value="NZ_AP031496.1"/>
</dbReference>
<dbReference type="InterPro" id="IPR036388">
    <property type="entry name" value="WH-like_DNA-bd_sf"/>
</dbReference>
<evidence type="ECO:0000259" key="4">
    <source>
        <dbReference type="PROSITE" id="PS51000"/>
    </source>
</evidence>
<dbReference type="PROSITE" id="PS00894">
    <property type="entry name" value="HTH_DEOR_1"/>
    <property type="match status" value="1"/>
</dbReference>
<dbReference type="SUPFAM" id="SSF100950">
    <property type="entry name" value="NagB/RpiA/CoA transferase-like"/>
    <property type="match status" value="1"/>
</dbReference>
<dbReference type="InterPro" id="IPR018356">
    <property type="entry name" value="Tscrpt_reg_HTH_DeoR_CS"/>
</dbReference>
<keyword evidence="6" id="KW-1185">Reference proteome</keyword>
<dbReference type="InterPro" id="IPR014036">
    <property type="entry name" value="DeoR-like_C"/>
</dbReference>
<evidence type="ECO:0000256" key="3">
    <source>
        <dbReference type="ARBA" id="ARBA00023163"/>
    </source>
</evidence>
<dbReference type="SMART" id="SM00420">
    <property type="entry name" value="HTH_DEOR"/>
    <property type="match status" value="1"/>
</dbReference>
<dbReference type="EMBL" id="BAABLX010000080">
    <property type="protein sequence ID" value="GAA4962075.1"/>
    <property type="molecule type" value="Genomic_DNA"/>
</dbReference>
<gene>
    <name evidence="5" type="ORF">GCM10025791_49660</name>
</gene>
<dbReference type="PANTHER" id="PTHR30363">
    <property type="entry name" value="HTH-TYPE TRANSCRIPTIONAL REGULATOR SRLR-RELATED"/>
    <property type="match status" value="1"/>
</dbReference>
<dbReference type="InterPro" id="IPR036390">
    <property type="entry name" value="WH_DNA-bd_sf"/>
</dbReference>
<evidence type="ECO:0000256" key="1">
    <source>
        <dbReference type="ARBA" id="ARBA00023015"/>
    </source>
</evidence>
<dbReference type="Pfam" id="PF00455">
    <property type="entry name" value="DeoRC"/>
    <property type="match status" value="1"/>
</dbReference>
<accession>A0AAV3UAU3</accession>
<evidence type="ECO:0000313" key="6">
    <source>
        <dbReference type="Proteomes" id="UP001409585"/>
    </source>
</evidence>
<dbReference type="GO" id="GO:0003700">
    <property type="term" value="F:DNA-binding transcription factor activity"/>
    <property type="evidence" value="ECO:0007669"/>
    <property type="project" value="InterPro"/>
</dbReference>
<dbReference type="Gene3D" id="3.40.50.1360">
    <property type="match status" value="1"/>
</dbReference>
<name>A0AAV3UAU3_9ALTE</name>
<evidence type="ECO:0000256" key="2">
    <source>
        <dbReference type="ARBA" id="ARBA00023125"/>
    </source>
</evidence>
<evidence type="ECO:0000313" key="5">
    <source>
        <dbReference type="EMBL" id="GAA4962075.1"/>
    </source>
</evidence>
<dbReference type="InterPro" id="IPR050313">
    <property type="entry name" value="Carb_Metab_HTH_regulators"/>
</dbReference>
<dbReference type="Proteomes" id="UP001409585">
    <property type="component" value="Unassembled WGS sequence"/>
</dbReference>
<reference evidence="6" key="1">
    <citation type="journal article" date="2019" name="Int. J. Syst. Evol. Microbiol.">
        <title>The Global Catalogue of Microorganisms (GCM) 10K type strain sequencing project: providing services to taxonomists for standard genome sequencing and annotation.</title>
        <authorList>
            <consortium name="The Broad Institute Genomics Platform"/>
            <consortium name="The Broad Institute Genome Sequencing Center for Infectious Disease"/>
            <person name="Wu L."/>
            <person name="Ma J."/>
        </authorList>
    </citation>
    <scope>NUCLEOTIDE SEQUENCE [LARGE SCALE GENOMIC DNA]</scope>
    <source>
        <strain evidence="6">JCM 19134</strain>
    </source>
</reference>
<dbReference type="PROSITE" id="PS51000">
    <property type="entry name" value="HTH_DEOR_2"/>
    <property type="match status" value="1"/>
</dbReference>
<dbReference type="Pfam" id="PF08220">
    <property type="entry name" value="HTH_DeoR"/>
    <property type="match status" value="1"/>
</dbReference>
<dbReference type="Gene3D" id="1.10.10.10">
    <property type="entry name" value="Winged helix-like DNA-binding domain superfamily/Winged helix DNA-binding domain"/>
    <property type="match status" value="1"/>
</dbReference>
<dbReference type="AlphaFoldDB" id="A0AAV3UAU3"/>
<feature type="domain" description="HTH deoR-type" evidence="4">
    <location>
        <begin position="17"/>
        <end position="72"/>
    </location>
</feature>
<dbReference type="SMART" id="SM01134">
    <property type="entry name" value="DeoRC"/>
    <property type="match status" value="1"/>
</dbReference>
<protein>
    <submittedName>
        <fullName evidence="5">DeoR/GlpR family DNA-binding transcription regulator</fullName>
    </submittedName>
</protein>